<dbReference type="PANTHER" id="PTHR47235:SF1">
    <property type="entry name" value="BLR6548 PROTEIN"/>
    <property type="match status" value="1"/>
</dbReference>
<feature type="domain" description="Leucine-binding protein" evidence="7">
    <location>
        <begin position="71"/>
        <end position="433"/>
    </location>
</feature>
<feature type="chain" id="PRO_5047061106" evidence="6">
    <location>
        <begin position="27"/>
        <end position="440"/>
    </location>
</feature>
<evidence type="ECO:0000313" key="9">
    <source>
        <dbReference type="Proteomes" id="UP001244297"/>
    </source>
</evidence>
<evidence type="ECO:0000256" key="1">
    <source>
        <dbReference type="ARBA" id="ARBA00010062"/>
    </source>
</evidence>
<evidence type="ECO:0000256" key="3">
    <source>
        <dbReference type="ARBA" id="ARBA00022729"/>
    </source>
</evidence>
<keyword evidence="9" id="KW-1185">Reference proteome</keyword>
<dbReference type="EMBL" id="JAUFPT010000062">
    <property type="protein sequence ID" value="MDN3572929.1"/>
    <property type="molecule type" value="Genomic_DNA"/>
</dbReference>
<dbReference type="InterPro" id="IPR028081">
    <property type="entry name" value="Leu-bd"/>
</dbReference>
<evidence type="ECO:0000256" key="2">
    <source>
        <dbReference type="ARBA" id="ARBA00022448"/>
    </source>
</evidence>
<comment type="caution">
    <text evidence="8">The sequence shown here is derived from an EMBL/GenBank/DDBJ whole genome shotgun (WGS) entry which is preliminary data.</text>
</comment>
<feature type="region of interest" description="Disordered" evidence="5">
    <location>
        <begin position="25"/>
        <end position="65"/>
    </location>
</feature>
<dbReference type="PANTHER" id="PTHR47235">
    <property type="entry name" value="BLR6548 PROTEIN"/>
    <property type="match status" value="1"/>
</dbReference>
<dbReference type="RefSeq" id="WP_238285715.1">
    <property type="nucleotide sequence ID" value="NZ_BPQS01000004.1"/>
</dbReference>
<reference evidence="9" key="1">
    <citation type="journal article" date="2019" name="Int. J. Syst. Evol. Microbiol.">
        <title>The Global Catalogue of Microorganisms (GCM) 10K type strain sequencing project: providing services to taxonomists for standard genome sequencing and annotation.</title>
        <authorList>
            <consortium name="The Broad Institute Genomics Platform"/>
            <consortium name="The Broad Institute Genome Sequencing Center for Infectious Disease"/>
            <person name="Wu L."/>
            <person name="Ma J."/>
        </authorList>
    </citation>
    <scope>NUCLEOTIDE SEQUENCE [LARGE SCALE GENOMIC DNA]</scope>
    <source>
        <strain evidence="9">CECT 7806</strain>
    </source>
</reference>
<dbReference type="SUPFAM" id="SSF53822">
    <property type="entry name" value="Periplasmic binding protein-like I"/>
    <property type="match status" value="1"/>
</dbReference>
<keyword evidence="4" id="KW-0029">Amino-acid transport</keyword>
<feature type="compositionally biased region" description="Polar residues" evidence="5">
    <location>
        <begin position="43"/>
        <end position="58"/>
    </location>
</feature>
<keyword evidence="2" id="KW-0813">Transport</keyword>
<dbReference type="Proteomes" id="UP001244297">
    <property type="component" value="Unassembled WGS sequence"/>
</dbReference>
<dbReference type="InterPro" id="IPR000709">
    <property type="entry name" value="Leu_Ile_Val-bd"/>
</dbReference>
<dbReference type="InterPro" id="IPR028082">
    <property type="entry name" value="Peripla_BP_I"/>
</dbReference>
<dbReference type="PRINTS" id="PR00337">
    <property type="entry name" value="LEUILEVALBP"/>
</dbReference>
<evidence type="ECO:0000256" key="5">
    <source>
        <dbReference type="SAM" id="MobiDB-lite"/>
    </source>
</evidence>
<feature type="signal peptide" evidence="6">
    <location>
        <begin position="1"/>
        <end position="26"/>
    </location>
</feature>
<proteinExistence type="inferred from homology"/>
<accession>A0ABT8ASZ1</accession>
<dbReference type="CDD" id="cd19978">
    <property type="entry name" value="PBP1_ABC_ligand_binding-like"/>
    <property type="match status" value="1"/>
</dbReference>
<gene>
    <name evidence="8" type="ORF">QWZ18_20155</name>
</gene>
<evidence type="ECO:0000259" key="7">
    <source>
        <dbReference type="Pfam" id="PF13458"/>
    </source>
</evidence>
<keyword evidence="3 6" id="KW-0732">Signal</keyword>
<dbReference type="Gene3D" id="3.40.50.2300">
    <property type="match status" value="2"/>
</dbReference>
<comment type="similarity">
    <text evidence="1">Belongs to the leucine-binding protein family.</text>
</comment>
<evidence type="ECO:0000256" key="4">
    <source>
        <dbReference type="ARBA" id="ARBA00022970"/>
    </source>
</evidence>
<evidence type="ECO:0000256" key="6">
    <source>
        <dbReference type="SAM" id="SignalP"/>
    </source>
</evidence>
<dbReference type="Pfam" id="PF13458">
    <property type="entry name" value="Peripla_BP_6"/>
    <property type="match status" value="1"/>
</dbReference>
<protein>
    <submittedName>
        <fullName evidence="8">ABC transporter substrate-binding protein</fullName>
    </submittedName>
</protein>
<evidence type="ECO:0000313" key="8">
    <source>
        <dbReference type="EMBL" id="MDN3572929.1"/>
    </source>
</evidence>
<sequence length="440" mass="47200">MSRVFVLLSGWLMIVAALSAAPPAQAQQPGTGRFAPTPDIKSLQDQSPSPNTPPSRIQNGDGLREGGNRTEVRFGLIAPFSGANKEFGRQLALGVEAAFSAVNEAGGIGPYRLKLITADDGYEPSRTPDLVRRMAERDGVVGFVGNFGTPTAAAVLPWVLDHRLLFFGAYTGSDLVRAVPPDRYVFNYRPSYAEETEAVVRYLVNVRGLKPREIAVFAQDDPFGEAGYAGVVKALRTLQGRYEPPPQKLTYKRNTIDVAAAVAALRARKVPPKAVVMVALYRPAAEFIKLTRTLYPRMIYTDVSAVGATALAEELALIGPKVGEGVLVTQVVPAVGGYSKAVLDFKAQLAKSSPGEKPDYVSFEAYIDAKIVIEAVRRIAAAPGARIDGDRLADALEGMGTFDLGLGTPLKFGPSEHQASHMIWGTQLDETGKFVTVGLQ</sequence>
<name>A0ABT8ASZ1_9HYPH</name>
<organism evidence="8 9">
    <name type="scientific">Methylobacterium longum</name>
    <dbReference type="NCBI Taxonomy" id="767694"/>
    <lineage>
        <taxon>Bacteria</taxon>
        <taxon>Pseudomonadati</taxon>
        <taxon>Pseudomonadota</taxon>
        <taxon>Alphaproteobacteria</taxon>
        <taxon>Hyphomicrobiales</taxon>
        <taxon>Methylobacteriaceae</taxon>
        <taxon>Methylobacterium</taxon>
    </lineage>
</organism>